<protein>
    <submittedName>
        <fullName evidence="5">TetR/AcrR family transcriptional regulator</fullName>
    </submittedName>
</protein>
<keyword evidence="1" id="KW-0678">Repressor</keyword>
<dbReference type="PANTHER" id="PTHR43479:SF11">
    <property type="entry name" value="ACREF_ENVCD OPERON REPRESSOR-RELATED"/>
    <property type="match status" value="1"/>
</dbReference>
<dbReference type="InterPro" id="IPR050624">
    <property type="entry name" value="HTH-type_Tx_Regulator"/>
</dbReference>
<sequence length="217" mass="25090">MKGAVGTDLRQKIIEDALMLFDKYGFHGVTVNEIVLKTGTSKGGFYHHFTSKDELLFVIHDAFITYVLEKAAAANEMFPDPTRKLQAIIKDFVKTFDLYKPHITVFYQENIYLKPEYEIKIKKKRDQFKQIIMDVLSEGKDAGEFREEVPVDITTMAILGMVNWTYKWYNQSGAKSIDEISSIYVDLILHTVLKADSFMSDTYQELLIGSVKKDIYW</sequence>
<keyword evidence="2 3" id="KW-0238">DNA-binding</keyword>
<evidence type="ECO:0000313" key="6">
    <source>
        <dbReference type="Proteomes" id="UP001597178"/>
    </source>
</evidence>
<dbReference type="Pfam" id="PF00440">
    <property type="entry name" value="TetR_N"/>
    <property type="match status" value="1"/>
</dbReference>
<dbReference type="SUPFAM" id="SSF48498">
    <property type="entry name" value="Tetracyclin repressor-like, C-terminal domain"/>
    <property type="match status" value="1"/>
</dbReference>
<dbReference type="EMBL" id="JBHTNH010000002">
    <property type="protein sequence ID" value="MFD1360482.1"/>
    <property type="molecule type" value="Genomic_DNA"/>
</dbReference>
<comment type="caution">
    <text evidence="5">The sequence shown here is derived from an EMBL/GenBank/DDBJ whole genome shotgun (WGS) entry which is preliminary data.</text>
</comment>
<dbReference type="SUPFAM" id="SSF46689">
    <property type="entry name" value="Homeodomain-like"/>
    <property type="match status" value="1"/>
</dbReference>
<dbReference type="InterPro" id="IPR001647">
    <property type="entry name" value="HTH_TetR"/>
</dbReference>
<dbReference type="InterPro" id="IPR036271">
    <property type="entry name" value="Tet_transcr_reg_TetR-rel_C_sf"/>
</dbReference>
<dbReference type="RefSeq" id="WP_382397189.1">
    <property type="nucleotide sequence ID" value="NZ_JBHTNH010000002.1"/>
</dbReference>
<dbReference type="Gene3D" id="1.10.10.60">
    <property type="entry name" value="Homeodomain-like"/>
    <property type="match status" value="1"/>
</dbReference>
<evidence type="ECO:0000256" key="2">
    <source>
        <dbReference type="ARBA" id="ARBA00023125"/>
    </source>
</evidence>
<dbReference type="PRINTS" id="PR00455">
    <property type="entry name" value="HTHTETR"/>
</dbReference>
<reference evidence="6" key="1">
    <citation type="journal article" date="2019" name="Int. J. Syst. Evol. Microbiol.">
        <title>The Global Catalogue of Microorganisms (GCM) 10K type strain sequencing project: providing services to taxonomists for standard genome sequencing and annotation.</title>
        <authorList>
            <consortium name="The Broad Institute Genomics Platform"/>
            <consortium name="The Broad Institute Genome Sequencing Center for Infectious Disease"/>
            <person name="Wu L."/>
            <person name="Ma J."/>
        </authorList>
    </citation>
    <scope>NUCLEOTIDE SEQUENCE [LARGE SCALE GENOMIC DNA]</scope>
    <source>
        <strain evidence="6">CCUG 54822</strain>
    </source>
</reference>
<dbReference type="Pfam" id="PF17932">
    <property type="entry name" value="TetR_C_24"/>
    <property type="match status" value="1"/>
</dbReference>
<evidence type="ECO:0000313" key="5">
    <source>
        <dbReference type="EMBL" id="MFD1360482.1"/>
    </source>
</evidence>
<dbReference type="PANTHER" id="PTHR43479">
    <property type="entry name" value="ACREF/ENVCD OPERON REPRESSOR-RELATED"/>
    <property type="match status" value="1"/>
</dbReference>
<feature type="domain" description="HTH tetR-type" evidence="4">
    <location>
        <begin position="7"/>
        <end position="67"/>
    </location>
</feature>
<accession>A0ABW3ZRQ5</accession>
<feature type="DNA-binding region" description="H-T-H motif" evidence="3">
    <location>
        <begin position="30"/>
        <end position="49"/>
    </location>
</feature>
<gene>
    <name evidence="5" type="ORF">ACFQ4A_02165</name>
</gene>
<dbReference type="Gene3D" id="1.10.357.10">
    <property type="entry name" value="Tetracycline Repressor, domain 2"/>
    <property type="match status" value="1"/>
</dbReference>
<keyword evidence="6" id="KW-1185">Reference proteome</keyword>
<dbReference type="Proteomes" id="UP001597178">
    <property type="component" value="Unassembled WGS sequence"/>
</dbReference>
<evidence type="ECO:0000256" key="3">
    <source>
        <dbReference type="PROSITE-ProRule" id="PRU00335"/>
    </source>
</evidence>
<name>A0ABW3ZRQ5_9BACI</name>
<dbReference type="InterPro" id="IPR041490">
    <property type="entry name" value="KstR2_TetR_C"/>
</dbReference>
<organism evidence="5 6">
    <name type="scientific">Lentibacillus salinarum</name>
    <dbReference type="NCBI Taxonomy" id="446820"/>
    <lineage>
        <taxon>Bacteria</taxon>
        <taxon>Bacillati</taxon>
        <taxon>Bacillota</taxon>
        <taxon>Bacilli</taxon>
        <taxon>Bacillales</taxon>
        <taxon>Bacillaceae</taxon>
        <taxon>Lentibacillus</taxon>
    </lineage>
</organism>
<evidence type="ECO:0000256" key="1">
    <source>
        <dbReference type="ARBA" id="ARBA00022491"/>
    </source>
</evidence>
<evidence type="ECO:0000259" key="4">
    <source>
        <dbReference type="PROSITE" id="PS50977"/>
    </source>
</evidence>
<dbReference type="InterPro" id="IPR009057">
    <property type="entry name" value="Homeodomain-like_sf"/>
</dbReference>
<proteinExistence type="predicted"/>
<dbReference type="PROSITE" id="PS50977">
    <property type="entry name" value="HTH_TETR_2"/>
    <property type="match status" value="1"/>
</dbReference>